<reference evidence="6 7" key="1">
    <citation type="submission" date="2020-08" db="EMBL/GenBank/DDBJ databases">
        <authorList>
            <person name="Koutsovoulos G."/>
            <person name="Danchin GJ E."/>
        </authorList>
    </citation>
    <scope>NUCLEOTIDE SEQUENCE [LARGE SCALE GENOMIC DNA]</scope>
</reference>
<dbReference type="InterPro" id="IPR011990">
    <property type="entry name" value="TPR-like_helical_dom_sf"/>
</dbReference>
<keyword evidence="5" id="KW-0472">Membrane</keyword>
<name>A0A6V7UGK9_MELEN</name>
<keyword evidence="5" id="KW-0812">Transmembrane</keyword>
<dbReference type="PANTHER" id="PTHR44186">
    <property type="match status" value="1"/>
</dbReference>
<dbReference type="EMBL" id="CAJEWN010000067">
    <property type="protein sequence ID" value="CAD2157660.1"/>
    <property type="molecule type" value="Genomic_DNA"/>
</dbReference>
<dbReference type="Proteomes" id="UP000580250">
    <property type="component" value="Unassembled WGS sequence"/>
</dbReference>
<feature type="repeat" description="TPR" evidence="4">
    <location>
        <begin position="217"/>
        <end position="250"/>
    </location>
</feature>
<sequence>MSTTDLTIHPAEDESETRRLFEIKQKFTRYKPPDRLNPTIYRLFIQQKFSQCKQKIKEILDDTPEMLCEYPLLLRGQLAREEGEICESVEWISKALNTILAHPRFCSKWEKVITCWVNTNEQLNYLNLLWKHNKREMRKKVVGCLIGLFYWQSLAVYHVYKSPERVKKSQDVMLACPKINSSADMLMFLAKILDEQNETGAAVEAYKRSIEMEPENVDLIHSLGMLYLKMEDQSNAFTTFGKALSYDANYVPSVLAIASILQMNNDWDVALSKYKIVAADFDHSCAIWNNIGMCFFGKSKLIAALSCLHRANYLCPLDWKVLINMALVYCALRQFASAYHFAAAAYAVNSNNASILCVMSLILTELQDFRNAYAAYKKAIKLEPKLWIARYNLAIFESRRSNYKEAVSILRELENEGLNYGENKNRLNSEELNQLIEKVRRRFEAIVAIEGSAVPEIKEEEK</sequence>
<evidence type="ECO:0000313" key="7">
    <source>
        <dbReference type="Proteomes" id="UP000580250"/>
    </source>
</evidence>
<keyword evidence="2 4" id="KW-0802">TPR repeat</keyword>
<proteinExistence type="inferred from homology"/>
<evidence type="ECO:0000256" key="2">
    <source>
        <dbReference type="ARBA" id="ARBA00022803"/>
    </source>
</evidence>
<accession>A0A6V7UGK9</accession>
<evidence type="ECO:0000256" key="5">
    <source>
        <dbReference type="SAM" id="Phobius"/>
    </source>
</evidence>
<protein>
    <submittedName>
        <fullName evidence="6">Uncharacterized protein</fullName>
    </submittedName>
</protein>
<feature type="transmembrane region" description="Helical" evidence="5">
    <location>
        <begin position="141"/>
        <end position="160"/>
    </location>
</feature>
<dbReference type="GO" id="GO:0060271">
    <property type="term" value="P:cilium assembly"/>
    <property type="evidence" value="ECO:0007669"/>
    <property type="project" value="TreeGrafter"/>
</dbReference>
<evidence type="ECO:0000256" key="1">
    <source>
        <dbReference type="ARBA" id="ARBA00022737"/>
    </source>
</evidence>
<dbReference type="Gene3D" id="1.25.40.10">
    <property type="entry name" value="Tetratricopeptide repeat domain"/>
    <property type="match status" value="1"/>
</dbReference>
<dbReference type="Pfam" id="PF13181">
    <property type="entry name" value="TPR_8"/>
    <property type="match status" value="3"/>
</dbReference>
<comment type="similarity">
    <text evidence="3">Belongs to the BBS4 family.</text>
</comment>
<dbReference type="OrthoDB" id="309339at2759"/>
<dbReference type="AlphaFoldDB" id="A0A6V7UGK9"/>
<comment type="caution">
    <text evidence="6">The sequence shown here is derived from an EMBL/GenBank/DDBJ whole genome shotgun (WGS) entry which is preliminary data.</text>
</comment>
<feature type="repeat" description="TPR" evidence="4">
    <location>
        <begin position="353"/>
        <end position="386"/>
    </location>
</feature>
<dbReference type="GO" id="GO:0036064">
    <property type="term" value="C:ciliary basal body"/>
    <property type="evidence" value="ECO:0007669"/>
    <property type="project" value="TreeGrafter"/>
</dbReference>
<organism evidence="6 7">
    <name type="scientific">Meloidogyne enterolobii</name>
    <name type="common">Root-knot nematode worm</name>
    <name type="synonym">Meloidogyne mayaguensis</name>
    <dbReference type="NCBI Taxonomy" id="390850"/>
    <lineage>
        <taxon>Eukaryota</taxon>
        <taxon>Metazoa</taxon>
        <taxon>Ecdysozoa</taxon>
        <taxon>Nematoda</taxon>
        <taxon>Chromadorea</taxon>
        <taxon>Rhabditida</taxon>
        <taxon>Tylenchina</taxon>
        <taxon>Tylenchomorpha</taxon>
        <taxon>Tylenchoidea</taxon>
        <taxon>Meloidogynidae</taxon>
        <taxon>Meloidogyninae</taxon>
        <taxon>Meloidogyne</taxon>
    </lineage>
</organism>
<evidence type="ECO:0000256" key="4">
    <source>
        <dbReference type="PROSITE-ProRule" id="PRU00339"/>
    </source>
</evidence>
<gene>
    <name evidence="6" type="ORF">MENT_LOCUS12734</name>
</gene>
<keyword evidence="1" id="KW-0677">Repeat</keyword>
<dbReference type="SMART" id="SM00028">
    <property type="entry name" value="TPR"/>
    <property type="match status" value="5"/>
</dbReference>
<dbReference type="SUPFAM" id="SSF48452">
    <property type="entry name" value="TPR-like"/>
    <property type="match status" value="1"/>
</dbReference>
<evidence type="ECO:0000313" key="6">
    <source>
        <dbReference type="EMBL" id="CAD2157660.1"/>
    </source>
</evidence>
<evidence type="ECO:0000256" key="3">
    <source>
        <dbReference type="ARBA" id="ARBA00023778"/>
    </source>
</evidence>
<dbReference type="GO" id="GO:0061512">
    <property type="term" value="P:protein localization to cilium"/>
    <property type="evidence" value="ECO:0007669"/>
    <property type="project" value="TreeGrafter"/>
</dbReference>
<dbReference type="PROSITE" id="PS50005">
    <property type="entry name" value="TPR"/>
    <property type="match status" value="3"/>
</dbReference>
<dbReference type="PANTHER" id="PTHR44186:SF1">
    <property type="entry name" value="BARDET-BIEDL SYNDROME 4 PROTEIN"/>
    <property type="match status" value="1"/>
</dbReference>
<keyword evidence="5" id="KW-1133">Transmembrane helix</keyword>
<dbReference type="InterPro" id="IPR019734">
    <property type="entry name" value="TPR_rpt"/>
</dbReference>
<feature type="repeat" description="TPR" evidence="4">
    <location>
        <begin position="183"/>
        <end position="216"/>
    </location>
</feature>